<dbReference type="PANTHER" id="PTHR46026:SF4">
    <property type="entry name" value="PH DOMAIN-CONTAINING PROTEIN"/>
    <property type="match status" value="1"/>
</dbReference>
<organism evidence="2 3">
    <name type="scientific">Xenopus tropicalis</name>
    <name type="common">Western clawed frog</name>
    <name type="synonym">Silurana tropicalis</name>
    <dbReference type="NCBI Taxonomy" id="8364"/>
    <lineage>
        <taxon>Eukaryota</taxon>
        <taxon>Metazoa</taxon>
        <taxon>Chordata</taxon>
        <taxon>Craniata</taxon>
        <taxon>Vertebrata</taxon>
        <taxon>Euteleostomi</taxon>
        <taxon>Amphibia</taxon>
        <taxon>Batrachia</taxon>
        <taxon>Anura</taxon>
        <taxon>Pipoidea</taxon>
        <taxon>Pipidae</taxon>
        <taxon>Xenopodinae</taxon>
        <taxon>Xenopus</taxon>
        <taxon>Silurana</taxon>
    </lineage>
</organism>
<dbReference type="InterPro" id="IPR001849">
    <property type="entry name" value="PH_domain"/>
</dbReference>
<dbReference type="InterPro" id="IPR011993">
    <property type="entry name" value="PH-like_dom_sf"/>
</dbReference>
<evidence type="ECO:0000259" key="1">
    <source>
        <dbReference type="SMART" id="SM00233"/>
    </source>
</evidence>
<dbReference type="Gene3D" id="2.30.29.30">
    <property type="entry name" value="Pleckstrin-homology domain (PH domain)/Phosphotyrosine-binding domain (PTB)"/>
    <property type="match status" value="2"/>
</dbReference>
<evidence type="ECO:0000313" key="3">
    <source>
        <dbReference type="RefSeq" id="XP_031761450.1"/>
    </source>
</evidence>
<dbReference type="SMART" id="SM00233">
    <property type="entry name" value="PH"/>
    <property type="match status" value="1"/>
</dbReference>
<evidence type="ECO:0000313" key="2">
    <source>
        <dbReference type="Proteomes" id="UP000008143"/>
    </source>
</evidence>
<dbReference type="Proteomes" id="UP000008143">
    <property type="component" value="Chromosome 7"/>
</dbReference>
<dbReference type="AlphaFoldDB" id="A0A8J1JWP8"/>
<dbReference type="AGR" id="Xenbase:XB-GENE-29084303"/>
<dbReference type="SUPFAM" id="SSF50729">
    <property type="entry name" value="PH domain-like"/>
    <property type="match status" value="2"/>
</dbReference>
<reference evidence="3" key="1">
    <citation type="submission" date="2025-08" db="UniProtKB">
        <authorList>
            <consortium name="RefSeq"/>
        </authorList>
    </citation>
    <scope>IDENTIFICATION</scope>
    <source>
        <strain evidence="3">Nigerian</strain>
        <tissue evidence="3">Liver and blood</tissue>
    </source>
</reference>
<sequence length="368" mass="41611">MQRRNGSEGCQKILIYRKQSEAGSLAPSGGTYFISRHQATGAENELSVKALISDHSQADDKRLISEPVLFWGKSHANLNGMILSEPIRGWEGQDIQNYGKVVRSSLIVMQISGTQEILECFLVLFPFHLLILSLDHQERRFIYQGLLPLSGMRVYCLWTSRGHTFEISGPMIEARQISCLSSNERDLWISALQHHILGANTHYPPIYPSINILSFLLPCDSMWKKRELLRYLISCPIKNWEGKAIHHLGNAIYLSAVRVAHTIDADFEDRLLVLFSEDLVFLSIDAEKTAVTHQGTLPLNAIHIEESNTWDGRLEFQIAGQLMEPILVSCSTIGDYNHLVFYLQKPEESNCAISLSPLPIVPVKYGRR</sequence>
<keyword evidence="2" id="KW-1185">Reference proteome</keyword>
<dbReference type="GeneID" id="100498550"/>
<accession>A0A8J1JWP8</accession>
<dbReference type="PANTHER" id="PTHR46026">
    <property type="entry name" value="RHO-TYPE GUANINE NUCLEOTIDE EXCHANGE FACTOR, ISOFORM F"/>
    <property type="match status" value="1"/>
</dbReference>
<dbReference type="Xenbase" id="XB-GENE-29084303">
    <property type="gene designation" value="LOC100498550"/>
</dbReference>
<dbReference type="RefSeq" id="XP_031761450.1">
    <property type="nucleotide sequence ID" value="XM_031905590.1"/>
</dbReference>
<protein>
    <submittedName>
        <fullName evidence="3">Pleckstrin homology domain-containing family N member 1 isoform X2</fullName>
    </submittedName>
</protein>
<proteinExistence type="predicted"/>
<gene>
    <name evidence="3 4" type="primary">LOC100498550</name>
</gene>
<evidence type="ECO:0000313" key="4">
    <source>
        <dbReference type="Xenbase" id="XB-GENE-29084303"/>
    </source>
</evidence>
<name>A0A8J1JWP8_XENTR</name>
<feature type="domain" description="PH" evidence="1">
    <location>
        <begin position="101"/>
        <end position="199"/>
    </location>
</feature>